<gene>
    <name evidence="2" type="ORF">LR48_Vigan10g219400</name>
</gene>
<feature type="region of interest" description="Disordered" evidence="1">
    <location>
        <begin position="1"/>
        <end position="25"/>
    </location>
</feature>
<evidence type="ECO:0000256" key="1">
    <source>
        <dbReference type="SAM" id="MobiDB-lite"/>
    </source>
</evidence>
<evidence type="ECO:0000313" key="3">
    <source>
        <dbReference type="Proteomes" id="UP000053144"/>
    </source>
</evidence>
<name>A0A0L9VN17_PHAAN</name>
<dbReference type="Gramene" id="KOM56302">
    <property type="protein sequence ID" value="KOM56302"/>
    <property type="gene ID" value="LR48_Vigan10g219400"/>
</dbReference>
<proteinExistence type="predicted"/>
<reference evidence="3" key="1">
    <citation type="journal article" date="2015" name="Proc. Natl. Acad. Sci. U.S.A.">
        <title>Genome sequencing of adzuki bean (Vigna angularis) provides insight into high starch and low fat accumulation and domestication.</title>
        <authorList>
            <person name="Yang K."/>
            <person name="Tian Z."/>
            <person name="Chen C."/>
            <person name="Luo L."/>
            <person name="Zhao B."/>
            <person name="Wang Z."/>
            <person name="Yu L."/>
            <person name="Li Y."/>
            <person name="Sun Y."/>
            <person name="Li W."/>
            <person name="Chen Y."/>
            <person name="Li Y."/>
            <person name="Zhang Y."/>
            <person name="Ai D."/>
            <person name="Zhao J."/>
            <person name="Shang C."/>
            <person name="Ma Y."/>
            <person name="Wu B."/>
            <person name="Wang M."/>
            <person name="Gao L."/>
            <person name="Sun D."/>
            <person name="Zhang P."/>
            <person name="Guo F."/>
            <person name="Wang W."/>
            <person name="Li Y."/>
            <person name="Wang J."/>
            <person name="Varshney R.K."/>
            <person name="Wang J."/>
            <person name="Ling H.Q."/>
            <person name="Wan P."/>
        </authorList>
    </citation>
    <scope>NUCLEOTIDE SEQUENCE</scope>
    <source>
        <strain evidence="3">cv. Jingnong 6</strain>
    </source>
</reference>
<accession>A0A0L9VN17</accession>
<dbReference type="AlphaFoldDB" id="A0A0L9VN17"/>
<organism evidence="2 3">
    <name type="scientific">Phaseolus angularis</name>
    <name type="common">Azuki bean</name>
    <name type="synonym">Vigna angularis</name>
    <dbReference type="NCBI Taxonomy" id="3914"/>
    <lineage>
        <taxon>Eukaryota</taxon>
        <taxon>Viridiplantae</taxon>
        <taxon>Streptophyta</taxon>
        <taxon>Embryophyta</taxon>
        <taxon>Tracheophyta</taxon>
        <taxon>Spermatophyta</taxon>
        <taxon>Magnoliopsida</taxon>
        <taxon>eudicotyledons</taxon>
        <taxon>Gunneridae</taxon>
        <taxon>Pentapetalae</taxon>
        <taxon>rosids</taxon>
        <taxon>fabids</taxon>
        <taxon>Fabales</taxon>
        <taxon>Fabaceae</taxon>
        <taxon>Papilionoideae</taxon>
        <taxon>50 kb inversion clade</taxon>
        <taxon>NPAAA clade</taxon>
        <taxon>indigoferoid/millettioid clade</taxon>
        <taxon>Phaseoleae</taxon>
        <taxon>Vigna</taxon>
    </lineage>
</organism>
<dbReference type="Proteomes" id="UP000053144">
    <property type="component" value="Chromosome 10"/>
</dbReference>
<protein>
    <submittedName>
        <fullName evidence="2">Uncharacterized protein</fullName>
    </submittedName>
</protein>
<sequence>MWDFDSLLDFQKSPPQGDHYTRLSRSPRQTIDFDTTIGSIEEEVLQNYVERLGEQEELAGRVYGSSGSEFQWLGEPTRWACGACCFGSRWASKGCSSTKYTRFLAESFRD</sequence>
<dbReference type="EMBL" id="CM003380">
    <property type="protein sequence ID" value="KOM56302.1"/>
    <property type="molecule type" value="Genomic_DNA"/>
</dbReference>
<evidence type="ECO:0000313" key="2">
    <source>
        <dbReference type="EMBL" id="KOM56302.1"/>
    </source>
</evidence>